<organism evidence="1 2">
    <name type="scientific">Longispora fulva</name>
    <dbReference type="NCBI Taxonomy" id="619741"/>
    <lineage>
        <taxon>Bacteria</taxon>
        <taxon>Bacillati</taxon>
        <taxon>Actinomycetota</taxon>
        <taxon>Actinomycetes</taxon>
        <taxon>Micromonosporales</taxon>
        <taxon>Micromonosporaceae</taxon>
        <taxon>Longispora</taxon>
    </lineage>
</organism>
<reference evidence="1" key="1">
    <citation type="submission" date="2020-11" db="EMBL/GenBank/DDBJ databases">
        <title>Sequencing the genomes of 1000 actinobacteria strains.</title>
        <authorList>
            <person name="Klenk H.-P."/>
        </authorList>
    </citation>
    <scope>NUCLEOTIDE SEQUENCE</scope>
    <source>
        <strain evidence="1">DSM 45356</strain>
    </source>
</reference>
<gene>
    <name evidence="1" type="ORF">IW245_002486</name>
</gene>
<keyword evidence="2" id="KW-1185">Reference proteome</keyword>
<accession>A0A8J7KW98</accession>
<comment type="caution">
    <text evidence="1">The sequence shown here is derived from an EMBL/GenBank/DDBJ whole genome shotgun (WGS) entry which is preliminary data.</text>
</comment>
<dbReference type="AlphaFoldDB" id="A0A8J7KW98"/>
<sequence length="44" mass="4646">MNDLFAVDSQPFELDLRIATEGPVVAALLSSTDDGCDTKQGSDC</sequence>
<protein>
    <submittedName>
        <fullName evidence="1">FxLD family lantipeptide</fullName>
    </submittedName>
</protein>
<proteinExistence type="predicted"/>
<dbReference type="NCBIfam" id="TIGR04363">
    <property type="entry name" value="LD_lanti_pre"/>
    <property type="match status" value="1"/>
</dbReference>
<name>A0A8J7KW98_9ACTN</name>
<dbReference type="Proteomes" id="UP000622552">
    <property type="component" value="Unassembled WGS sequence"/>
</dbReference>
<dbReference type="EMBL" id="JADOUF010000001">
    <property type="protein sequence ID" value="MBG6136292.1"/>
    <property type="molecule type" value="Genomic_DNA"/>
</dbReference>
<dbReference type="InterPro" id="IPR027575">
    <property type="entry name" value="LD_lanti_pre"/>
</dbReference>
<evidence type="ECO:0000313" key="2">
    <source>
        <dbReference type="Proteomes" id="UP000622552"/>
    </source>
</evidence>
<dbReference type="RefSeq" id="WP_197003287.1">
    <property type="nucleotide sequence ID" value="NZ_BONS01000036.1"/>
</dbReference>
<evidence type="ECO:0000313" key="1">
    <source>
        <dbReference type="EMBL" id="MBG6136292.1"/>
    </source>
</evidence>